<gene>
    <name evidence="7" type="ORF">ASPZODRAFT_128312</name>
</gene>
<feature type="transmembrane region" description="Helical" evidence="6">
    <location>
        <begin position="259"/>
        <end position="281"/>
    </location>
</feature>
<evidence type="ECO:0000313" key="7">
    <source>
        <dbReference type="EMBL" id="OJJ49782.1"/>
    </source>
</evidence>
<proteinExistence type="predicted"/>
<dbReference type="PANTHER" id="PTHR19432">
    <property type="entry name" value="SUGAR TRANSPORTER"/>
    <property type="match status" value="1"/>
</dbReference>
<feature type="transmembrane region" description="Helical" evidence="6">
    <location>
        <begin position="425"/>
        <end position="444"/>
    </location>
</feature>
<keyword evidence="4 6" id="KW-1133">Transmembrane helix</keyword>
<feature type="transmembrane region" description="Helical" evidence="6">
    <location>
        <begin position="56"/>
        <end position="75"/>
    </location>
</feature>
<dbReference type="Proteomes" id="UP000184188">
    <property type="component" value="Unassembled WGS sequence"/>
</dbReference>
<dbReference type="GO" id="GO:0005886">
    <property type="term" value="C:plasma membrane"/>
    <property type="evidence" value="ECO:0007669"/>
    <property type="project" value="TreeGrafter"/>
</dbReference>
<organism evidence="7 8">
    <name type="scientific">Penicilliopsis zonata CBS 506.65</name>
    <dbReference type="NCBI Taxonomy" id="1073090"/>
    <lineage>
        <taxon>Eukaryota</taxon>
        <taxon>Fungi</taxon>
        <taxon>Dikarya</taxon>
        <taxon>Ascomycota</taxon>
        <taxon>Pezizomycotina</taxon>
        <taxon>Eurotiomycetes</taxon>
        <taxon>Eurotiomycetidae</taxon>
        <taxon>Eurotiales</taxon>
        <taxon>Aspergillaceae</taxon>
        <taxon>Penicilliopsis</taxon>
    </lineage>
</organism>
<evidence type="ECO:0000256" key="6">
    <source>
        <dbReference type="SAM" id="Phobius"/>
    </source>
</evidence>
<evidence type="ECO:0000256" key="3">
    <source>
        <dbReference type="ARBA" id="ARBA00022692"/>
    </source>
</evidence>
<comment type="subcellular location">
    <subcellularLocation>
        <location evidence="1">Membrane</location>
        <topology evidence="1">Multi-pass membrane protein</topology>
    </subcellularLocation>
</comment>
<feature type="transmembrane region" description="Helical" evidence="6">
    <location>
        <begin position="213"/>
        <end position="239"/>
    </location>
</feature>
<evidence type="ECO:0008006" key="9">
    <source>
        <dbReference type="Google" id="ProtNLM"/>
    </source>
</evidence>
<dbReference type="VEuPathDB" id="FungiDB:ASPZODRAFT_128312"/>
<dbReference type="RefSeq" id="XP_022584292.1">
    <property type="nucleotide sequence ID" value="XM_022721990.1"/>
</dbReference>
<dbReference type="GO" id="GO:0008506">
    <property type="term" value="F:sucrose:proton symporter activity"/>
    <property type="evidence" value="ECO:0007669"/>
    <property type="project" value="TreeGrafter"/>
</dbReference>
<evidence type="ECO:0000256" key="1">
    <source>
        <dbReference type="ARBA" id="ARBA00004141"/>
    </source>
</evidence>
<dbReference type="Gene3D" id="1.20.1250.20">
    <property type="entry name" value="MFS general substrate transporter like domains"/>
    <property type="match status" value="1"/>
</dbReference>
<protein>
    <recommendedName>
        <fullName evidence="9">Sucrose transporter</fullName>
    </recommendedName>
</protein>
<keyword evidence="5 6" id="KW-0472">Membrane</keyword>
<accession>A0A1L9SRE0</accession>
<feature type="transmembrane region" description="Helical" evidence="6">
    <location>
        <begin position="314"/>
        <end position="333"/>
    </location>
</feature>
<feature type="transmembrane region" description="Helical" evidence="6">
    <location>
        <begin position="170"/>
        <end position="192"/>
    </location>
</feature>
<dbReference type="SUPFAM" id="SSF103473">
    <property type="entry name" value="MFS general substrate transporter"/>
    <property type="match status" value="1"/>
</dbReference>
<keyword evidence="8" id="KW-1185">Reference proteome</keyword>
<dbReference type="AlphaFoldDB" id="A0A1L9SRE0"/>
<evidence type="ECO:0000256" key="4">
    <source>
        <dbReference type="ARBA" id="ARBA00022989"/>
    </source>
</evidence>
<dbReference type="InterPro" id="IPR036259">
    <property type="entry name" value="MFS_trans_sf"/>
</dbReference>
<sequence>MKQNYLASLGLSPALASIVWLIPPLCGGIMLPVFGAISDQCPATFFFFFSSGKRKPFIAGGALTLAASLLVFAWSGDLARSLDGSCRPDRLHSCALARDISVLSILGMNVSVQALQAGVRALMVDVCGVEQQSQVNAWAGRMVNAANVVYYGLASMDLRRLLPFFGDTQLKVNCALCACILLVTGGLTCSISTEETATRPSRWSGIRERFRDVISVLLSPDLLHIQAIQFLTWFAWFPYMMYIRSYLDGFGMKSTPSTTVQYGSLALLFQSVIALLVITLLPPLASRITKRRSAGDNTSTADGNGFDWKTHRNIWAAAQVIFASALLGITLTSSGIVRVILVGLTGTSWAVIQWVPFTFMTVKIRASSTAACYLTYKEDSRNVGAMVGLFNLSIVIPQLVSMLLSSLIFSAMTDLLHGPAGCSRLIFFISSLMSFLGVVLTTRLKFM</sequence>
<evidence type="ECO:0000313" key="8">
    <source>
        <dbReference type="Proteomes" id="UP000184188"/>
    </source>
</evidence>
<evidence type="ECO:0000256" key="2">
    <source>
        <dbReference type="ARBA" id="ARBA00022448"/>
    </source>
</evidence>
<evidence type="ECO:0000256" key="5">
    <source>
        <dbReference type="ARBA" id="ARBA00023136"/>
    </source>
</evidence>
<dbReference type="EMBL" id="KV878337">
    <property type="protein sequence ID" value="OJJ49782.1"/>
    <property type="molecule type" value="Genomic_DNA"/>
</dbReference>
<keyword evidence="2" id="KW-0813">Transport</keyword>
<reference evidence="8" key="1">
    <citation type="journal article" date="2017" name="Genome Biol.">
        <title>Comparative genomics reveals high biological diversity and specific adaptations in the industrially and medically important fungal genus Aspergillus.</title>
        <authorList>
            <person name="de Vries R.P."/>
            <person name="Riley R."/>
            <person name="Wiebenga A."/>
            <person name="Aguilar-Osorio G."/>
            <person name="Amillis S."/>
            <person name="Uchima C.A."/>
            <person name="Anderluh G."/>
            <person name="Asadollahi M."/>
            <person name="Askin M."/>
            <person name="Barry K."/>
            <person name="Battaglia E."/>
            <person name="Bayram O."/>
            <person name="Benocci T."/>
            <person name="Braus-Stromeyer S.A."/>
            <person name="Caldana C."/>
            <person name="Canovas D."/>
            <person name="Cerqueira G.C."/>
            <person name="Chen F."/>
            <person name="Chen W."/>
            <person name="Choi C."/>
            <person name="Clum A."/>
            <person name="Dos Santos R.A."/>
            <person name="Damasio A.R."/>
            <person name="Diallinas G."/>
            <person name="Emri T."/>
            <person name="Fekete E."/>
            <person name="Flipphi M."/>
            <person name="Freyberg S."/>
            <person name="Gallo A."/>
            <person name="Gournas C."/>
            <person name="Habgood R."/>
            <person name="Hainaut M."/>
            <person name="Harispe M.L."/>
            <person name="Henrissat B."/>
            <person name="Hilden K.S."/>
            <person name="Hope R."/>
            <person name="Hossain A."/>
            <person name="Karabika E."/>
            <person name="Karaffa L."/>
            <person name="Karanyi Z."/>
            <person name="Krasevec N."/>
            <person name="Kuo A."/>
            <person name="Kusch H."/>
            <person name="LaButti K."/>
            <person name="Lagendijk E.L."/>
            <person name="Lapidus A."/>
            <person name="Levasseur A."/>
            <person name="Lindquist E."/>
            <person name="Lipzen A."/>
            <person name="Logrieco A.F."/>
            <person name="MacCabe A."/>
            <person name="Maekelae M.R."/>
            <person name="Malavazi I."/>
            <person name="Melin P."/>
            <person name="Meyer V."/>
            <person name="Mielnichuk N."/>
            <person name="Miskei M."/>
            <person name="Molnar A.P."/>
            <person name="Mule G."/>
            <person name="Ngan C.Y."/>
            <person name="Orejas M."/>
            <person name="Orosz E."/>
            <person name="Ouedraogo J.P."/>
            <person name="Overkamp K.M."/>
            <person name="Park H.-S."/>
            <person name="Perrone G."/>
            <person name="Piumi F."/>
            <person name="Punt P.J."/>
            <person name="Ram A.F."/>
            <person name="Ramon A."/>
            <person name="Rauscher S."/>
            <person name="Record E."/>
            <person name="Riano-Pachon D.M."/>
            <person name="Robert V."/>
            <person name="Roehrig J."/>
            <person name="Ruller R."/>
            <person name="Salamov A."/>
            <person name="Salih N.S."/>
            <person name="Samson R.A."/>
            <person name="Sandor E."/>
            <person name="Sanguinetti M."/>
            <person name="Schuetze T."/>
            <person name="Sepcic K."/>
            <person name="Shelest E."/>
            <person name="Sherlock G."/>
            <person name="Sophianopoulou V."/>
            <person name="Squina F.M."/>
            <person name="Sun H."/>
            <person name="Susca A."/>
            <person name="Todd R.B."/>
            <person name="Tsang A."/>
            <person name="Unkles S.E."/>
            <person name="van de Wiele N."/>
            <person name="van Rossen-Uffink D."/>
            <person name="Oliveira J.V."/>
            <person name="Vesth T.C."/>
            <person name="Visser J."/>
            <person name="Yu J.-H."/>
            <person name="Zhou M."/>
            <person name="Andersen M.R."/>
            <person name="Archer D.B."/>
            <person name="Baker S.E."/>
            <person name="Benoit I."/>
            <person name="Brakhage A.A."/>
            <person name="Braus G.H."/>
            <person name="Fischer R."/>
            <person name="Frisvad J.C."/>
            <person name="Goldman G.H."/>
            <person name="Houbraken J."/>
            <person name="Oakley B."/>
            <person name="Pocsi I."/>
            <person name="Scazzocchio C."/>
            <person name="Seiboth B."/>
            <person name="vanKuyk P.A."/>
            <person name="Wortman J."/>
            <person name="Dyer P.S."/>
            <person name="Grigoriev I.V."/>
        </authorList>
    </citation>
    <scope>NUCLEOTIDE SEQUENCE [LARGE SCALE GENOMIC DNA]</scope>
    <source>
        <strain evidence="8">CBS 506.65</strain>
    </source>
</reference>
<feature type="transmembrane region" description="Helical" evidence="6">
    <location>
        <begin position="383"/>
        <end position="405"/>
    </location>
</feature>
<dbReference type="GeneID" id="34608455"/>
<name>A0A1L9SRE0_9EURO</name>
<keyword evidence="3 6" id="KW-0812">Transmembrane</keyword>
<dbReference type="PANTHER" id="PTHR19432:SF35">
    <property type="entry name" value="SOLUTE CARRIER FAMILY 45 MEMBER 3 ISOFORM X1"/>
    <property type="match status" value="1"/>
</dbReference>
<dbReference type="OrthoDB" id="28755at2759"/>